<comment type="caution">
    <text evidence="3">The sequence shown here is derived from an EMBL/GenBank/DDBJ whole genome shotgun (WGS) entry which is preliminary data.</text>
</comment>
<sequence length="35" mass="4237">MSIRKIPLELIDDNPFNPRKHYPRDKVKEMAQSLR</sequence>
<dbReference type="EMBL" id="BARW01019956">
    <property type="protein sequence ID" value="GAJ01069.1"/>
    <property type="molecule type" value="Genomic_DNA"/>
</dbReference>
<evidence type="ECO:0000313" key="3">
    <source>
        <dbReference type="EMBL" id="GAJ01069.1"/>
    </source>
</evidence>
<feature type="region of interest" description="Disordered" evidence="1">
    <location>
        <begin position="14"/>
        <end position="35"/>
    </location>
</feature>
<dbReference type="SUPFAM" id="SSF110849">
    <property type="entry name" value="ParB/Sulfiredoxin"/>
    <property type="match status" value="1"/>
</dbReference>
<evidence type="ECO:0000256" key="1">
    <source>
        <dbReference type="SAM" id="MobiDB-lite"/>
    </source>
</evidence>
<proteinExistence type="predicted"/>
<dbReference type="Pfam" id="PF02195">
    <property type="entry name" value="ParB_N"/>
    <property type="match status" value="1"/>
</dbReference>
<protein>
    <recommendedName>
        <fullName evidence="2">ParB-like N-terminal domain-containing protein</fullName>
    </recommendedName>
</protein>
<dbReference type="InterPro" id="IPR003115">
    <property type="entry name" value="ParB_N"/>
</dbReference>
<dbReference type="AlphaFoldDB" id="X1T736"/>
<evidence type="ECO:0000259" key="2">
    <source>
        <dbReference type="Pfam" id="PF02195"/>
    </source>
</evidence>
<feature type="non-terminal residue" evidence="3">
    <location>
        <position position="35"/>
    </location>
</feature>
<organism evidence="3">
    <name type="scientific">marine sediment metagenome</name>
    <dbReference type="NCBI Taxonomy" id="412755"/>
    <lineage>
        <taxon>unclassified sequences</taxon>
        <taxon>metagenomes</taxon>
        <taxon>ecological metagenomes</taxon>
    </lineage>
</organism>
<accession>X1T736</accession>
<dbReference type="InterPro" id="IPR036086">
    <property type="entry name" value="ParB/Sulfiredoxin_sf"/>
</dbReference>
<reference evidence="3" key="1">
    <citation type="journal article" date="2014" name="Front. Microbiol.">
        <title>High frequency of phylogenetically diverse reductive dehalogenase-homologous genes in deep subseafloor sedimentary metagenomes.</title>
        <authorList>
            <person name="Kawai M."/>
            <person name="Futagami T."/>
            <person name="Toyoda A."/>
            <person name="Takaki Y."/>
            <person name="Nishi S."/>
            <person name="Hori S."/>
            <person name="Arai W."/>
            <person name="Tsubouchi T."/>
            <person name="Morono Y."/>
            <person name="Uchiyama I."/>
            <person name="Ito T."/>
            <person name="Fujiyama A."/>
            <person name="Inagaki F."/>
            <person name="Takami H."/>
        </authorList>
    </citation>
    <scope>NUCLEOTIDE SEQUENCE</scope>
    <source>
        <strain evidence="3">Expedition CK06-06</strain>
    </source>
</reference>
<name>X1T736_9ZZZZ</name>
<gene>
    <name evidence="3" type="ORF">S12H4_33810</name>
</gene>
<feature type="domain" description="ParB-like N-terminal" evidence="2">
    <location>
        <begin position="3"/>
        <end position="35"/>
    </location>
</feature>